<dbReference type="InterPro" id="IPR018294">
    <property type="entry name" value="ISPD_synthase_CS"/>
</dbReference>
<dbReference type="GO" id="GO:0019288">
    <property type="term" value="P:isopentenyl diphosphate biosynthetic process, methylerythritol 4-phosphate pathway"/>
    <property type="evidence" value="ECO:0007669"/>
    <property type="project" value="UniProtKB-UniRule"/>
</dbReference>
<evidence type="ECO:0000313" key="9">
    <source>
        <dbReference type="Proteomes" id="UP000095210"/>
    </source>
</evidence>
<dbReference type="GO" id="GO:0050518">
    <property type="term" value="F:2-C-methyl-D-erythritol 4-phosphate cytidylyltransferase activity"/>
    <property type="evidence" value="ECO:0007669"/>
    <property type="project" value="UniProtKB-UniRule"/>
</dbReference>
<dbReference type="HAMAP" id="MF_00108">
    <property type="entry name" value="IspD"/>
    <property type="match status" value="1"/>
</dbReference>
<evidence type="ECO:0000256" key="4">
    <source>
        <dbReference type="ARBA" id="ARBA00022679"/>
    </source>
</evidence>
<evidence type="ECO:0000256" key="1">
    <source>
        <dbReference type="ARBA" id="ARBA00001282"/>
    </source>
</evidence>
<name>A0AAC9MVH9_9PSEU</name>
<dbReference type="KEGG" id="ahm:TL08_01795"/>
<dbReference type="EC" id="2.7.7.60" evidence="7"/>
<sequence length="250" mass="25558">MSVIAVVPAAGRGERLGAQVPKALVEVAGEPLLVHAVHGLLSAGCVDHVVVAAPAAEVSVVVAAVERFGSQVSVVVGGAERGDSVRLALRSGLTVLPGARVVLVHDAARAFTPVEVIRSVVDAVRSGLPAVIPVLPVADTVKQIDSTGRVVATPDRAGLRLVQTPQGFDVDVLRKAYGLDSDPDGASPMSILNTDDAGLVEQSGIPVHIVAGHSHAFKVTTPFDLAVVDAMLAQKAVAAERADETVGEAR</sequence>
<dbReference type="Pfam" id="PF01128">
    <property type="entry name" value="IspD"/>
    <property type="match status" value="1"/>
</dbReference>
<dbReference type="RefSeq" id="WP_069846077.1">
    <property type="nucleotide sequence ID" value="NZ_CP014859.1"/>
</dbReference>
<accession>A0AAC9MVH9</accession>
<dbReference type="Gene3D" id="3.90.550.10">
    <property type="entry name" value="Spore Coat Polysaccharide Biosynthesis Protein SpsA, Chain A"/>
    <property type="match status" value="1"/>
</dbReference>
<keyword evidence="5 7" id="KW-0548">Nucleotidyltransferase</keyword>
<evidence type="ECO:0000313" key="8">
    <source>
        <dbReference type="EMBL" id="AOS61198.1"/>
    </source>
</evidence>
<comment type="function">
    <text evidence="7">Catalyzes the formation of 4-diphosphocytidyl-2-C-methyl-D-erythritol from CTP and 2-C-methyl-D-erythritol 4-phosphate (MEP).</text>
</comment>
<evidence type="ECO:0000256" key="2">
    <source>
        <dbReference type="ARBA" id="ARBA00004787"/>
    </source>
</evidence>
<dbReference type="PROSITE" id="PS01295">
    <property type="entry name" value="ISPD"/>
    <property type="match status" value="1"/>
</dbReference>
<comment type="similarity">
    <text evidence="3 7">Belongs to the IspD/TarI cytidylyltransferase family. IspD subfamily.</text>
</comment>
<comment type="pathway">
    <text evidence="2 7">Isoprenoid biosynthesis; isopentenyl diphosphate biosynthesis via DXP pathway; isopentenyl diphosphate from 1-deoxy-D-xylulose 5-phosphate: step 2/6.</text>
</comment>
<feature type="site" description="Transition state stabilizer" evidence="7">
    <location>
        <position position="15"/>
    </location>
</feature>
<dbReference type="NCBIfam" id="TIGR00453">
    <property type="entry name" value="ispD"/>
    <property type="match status" value="1"/>
</dbReference>
<dbReference type="InterPro" id="IPR050088">
    <property type="entry name" value="IspD/TarI_cytidylyltransf_bact"/>
</dbReference>
<feature type="site" description="Positions MEP for the nucleophilic attack" evidence="7">
    <location>
        <position position="218"/>
    </location>
</feature>
<dbReference type="InterPro" id="IPR001228">
    <property type="entry name" value="IspD"/>
</dbReference>
<dbReference type="PANTHER" id="PTHR32125:SF4">
    <property type="entry name" value="2-C-METHYL-D-ERYTHRITOL 4-PHOSPHATE CYTIDYLYLTRANSFERASE, CHLOROPLASTIC"/>
    <property type="match status" value="1"/>
</dbReference>
<evidence type="ECO:0000256" key="3">
    <source>
        <dbReference type="ARBA" id="ARBA00009789"/>
    </source>
</evidence>
<keyword evidence="9" id="KW-1185">Reference proteome</keyword>
<organism evidence="8 9">
    <name type="scientific">Actinoalloteichus hymeniacidonis</name>
    <dbReference type="NCBI Taxonomy" id="340345"/>
    <lineage>
        <taxon>Bacteria</taxon>
        <taxon>Bacillati</taxon>
        <taxon>Actinomycetota</taxon>
        <taxon>Actinomycetes</taxon>
        <taxon>Pseudonocardiales</taxon>
        <taxon>Pseudonocardiaceae</taxon>
        <taxon>Actinoalloteichus</taxon>
    </lineage>
</organism>
<evidence type="ECO:0000256" key="6">
    <source>
        <dbReference type="ARBA" id="ARBA00023229"/>
    </source>
</evidence>
<protein>
    <recommendedName>
        <fullName evidence="7">2-C-methyl-D-erythritol 4-phosphate cytidylyltransferase</fullName>
        <ecNumber evidence="7">2.7.7.60</ecNumber>
    </recommendedName>
    <alternativeName>
        <fullName evidence="7">4-diphosphocytidyl-2C-methyl-D-erythritol synthase</fullName>
    </alternativeName>
    <alternativeName>
        <fullName evidence="7">MEP cytidylyltransferase</fullName>
        <shortName evidence="7">MCT</shortName>
    </alternativeName>
</protein>
<comment type="catalytic activity">
    <reaction evidence="1 7">
        <text>2-C-methyl-D-erythritol 4-phosphate + CTP + H(+) = 4-CDP-2-C-methyl-D-erythritol + diphosphate</text>
        <dbReference type="Rhea" id="RHEA:13429"/>
        <dbReference type="ChEBI" id="CHEBI:15378"/>
        <dbReference type="ChEBI" id="CHEBI:33019"/>
        <dbReference type="ChEBI" id="CHEBI:37563"/>
        <dbReference type="ChEBI" id="CHEBI:57823"/>
        <dbReference type="ChEBI" id="CHEBI:58262"/>
        <dbReference type="EC" id="2.7.7.60"/>
    </reaction>
</comment>
<dbReference type="PANTHER" id="PTHR32125">
    <property type="entry name" value="2-C-METHYL-D-ERYTHRITOL 4-PHOSPHATE CYTIDYLYLTRANSFERASE, CHLOROPLASTIC"/>
    <property type="match status" value="1"/>
</dbReference>
<keyword evidence="6 7" id="KW-0414">Isoprene biosynthesis</keyword>
<dbReference type="EMBL" id="CP014859">
    <property type="protein sequence ID" value="AOS61198.1"/>
    <property type="molecule type" value="Genomic_DNA"/>
</dbReference>
<dbReference type="FunFam" id="3.90.550.10:FF:000003">
    <property type="entry name" value="2-C-methyl-D-erythritol 4-phosphate cytidylyltransferase"/>
    <property type="match status" value="1"/>
</dbReference>
<evidence type="ECO:0000256" key="5">
    <source>
        <dbReference type="ARBA" id="ARBA00022695"/>
    </source>
</evidence>
<proteinExistence type="inferred from homology"/>
<reference evidence="9" key="1">
    <citation type="submission" date="2016-03" db="EMBL/GenBank/DDBJ databases">
        <title>Complete genome sequence of the type strain Actinoalloteichus hymeniacidonis DSM 45092.</title>
        <authorList>
            <person name="Schaffert L."/>
            <person name="Albersmeier A."/>
            <person name="Winkler A."/>
            <person name="Kalinowski J."/>
            <person name="Zotchev S."/>
            <person name="Ruckert C."/>
        </authorList>
    </citation>
    <scope>NUCLEOTIDE SEQUENCE [LARGE SCALE GENOMIC DNA]</scope>
    <source>
        <strain evidence="9">HPA177(T) (DSM 45092(T))</strain>
    </source>
</reference>
<feature type="site" description="Transition state stabilizer" evidence="7">
    <location>
        <position position="22"/>
    </location>
</feature>
<dbReference type="InterPro" id="IPR029044">
    <property type="entry name" value="Nucleotide-diphossugar_trans"/>
</dbReference>
<dbReference type="AlphaFoldDB" id="A0AAC9MVH9"/>
<feature type="site" description="Positions MEP for the nucleophilic attack" evidence="7">
    <location>
        <position position="156"/>
    </location>
</feature>
<dbReference type="SUPFAM" id="SSF53448">
    <property type="entry name" value="Nucleotide-diphospho-sugar transferases"/>
    <property type="match status" value="1"/>
</dbReference>
<dbReference type="CDD" id="cd02516">
    <property type="entry name" value="CDP-ME_synthetase"/>
    <property type="match status" value="1"/>
</dbReference>
<keyword evidence="4 7" id="KW-0808">Transferase</keyword>
<dbReference type="InterPro" id="IPR034683">
    <property type="entry name" value="IspD/TarI"/>
</dbReference>
<dbReference type="Proteomes" id="UP000095210">
    <property type="component" value="Chromosome"/>
</dbReference>
<gene>
    <name evidence="7" type="primary">ispD</name>
    <name evidence="8" type="ORF">TL08_01795</name>
</gene>
<evidence type="ECO:0000256" key="7">
    <source>
        <dbReference type="HAMAP-Rule" id="MF_00108"/>
    </source>
</evidence>